<evidence type="ECO:0000259" key="7">
    <source>
        <dbReference type="PROSITE" id="PS50192"/>
    </source>
</evidence>
<comment type="similarity">
    <text evidence="2">Belongs to the methyl-accepting chemotaxis (MCP) protein family.</text>
</comment>
<dbReference type="PROSITE" id="PS50192">
    <property type="entry name" value="T_SNARE"/>
    <property type="match status" value="1"/>
</dbReference>
<evidence type="ECO:0000256" key="2">
    <source>
        <dbReference type="ARBA" id="ARBA00029447"/>
    </source>
</evidence>
<accession>A0A933SA17</accession>
<dbReference type="InterPro" id="IPR000727">
    <property type="entry name" value="T_SNARE_dom"/>
</dbReference>
<feature type="transmembrane region" description="Helical" evidence="5">
    <location>
        <begin position="329"/>
        <end position="349"/>
    </location>
</feature>
<dbReference type="EMBL" id="JACRIW010000020">
    <property type="protein sequence ID" value="MBI5168307.1"/>
    <property type="molecule type" value="Genomic_DNA"/>
</dbReference>
<dbReference type="CDD" id="cd11386">
    <property type="entry name" value="MCP_signal"/>
    <property type="match status" value="1"/>
</dbReference>
<proteinExistence type="inferred from homology"/>
<keyword evidence="3" id="KW-0807">Transducer</keyword>
<dbReference type="PANTHER" id="PTHR43531:SF11">
    <property type="entry name" value="METHYL-ACCEPTING CHEMOTAXIS PROTEIN 3"/>
    <property type="match status" value="1"/>
</dbReference>
<dbReference type="InterPro" id="IPR051310">
    <property type="entry name" value="MCP_chemotaxis"/>
</dbReference>
<dbReference type="PROSITE" id="PS50111">
    <property type="entry name" value="CHEMOTAXIS_TRANSDUC_2"/>
    <property type="match status" value="1"/>
</dbReference>
<dbReference type="GO" id="GO:0006935">
    <property type="term" value="P:chemotaxis"/>
    <property type="evidence" value="ECO:0007669"/>
    <property type="project" value="UniProtKB-KW"/>
</dbReference>
<dbReference type="Gene3D" id="3.30.450.20">
    <property type="entry name" value="PAS domain"/>
    <property type="match status" value="2"/>
</dbReference>
<dbReference type="Pfam" id="PF00672">
    <property type="entry name" value="HAMP"/>
    <property type="match status" value="1"/>
</dbReference>
<dbReference type="InterPro" id="IPR003660">
    <property type="entry name" value="HAMP_dom"/>
</dbReference>
<evidence type="ECO:0000256" key="4">
    <source>
        <dbReference type="SAM" id="MobiDB-lite"/>
    </source>
</evidence>
<dbReference type="SUPFAM" id="SSF58104">
    <property type="entry name" value="Methyl-accepting chemotaxis protein (MCP) signaling domain"/>
    <property type="match status" value="1"/>
</dbReference>
<evidence type="ECO:0000256" key="3">
    <source>
        <dbReference type="PROSITE-ProRule" id="PRU00284"/>
    </source>
</evidence>
<evidence type="ECO:0000313" key="10">
    <source>
        <dbReference type="Proteomes" id="UP000696931"/>
    </source>
</evidence>
<name>A0A933SA17_UNCEI</name>
<evidence type="ECO:0000256" key="5">
    <source>
        <dbReference type="SAM" id="Phobius"/>
    </source>
</evidence>
<keyword evidence="1" id="KW-0145">Chemotaxis</keyword>
<dbReference type="Gene3D" id="1.10.287.950">
    <property type="entry name" value="Methyl-accepting chemotaxis protein"/>
    <property type="match status" value="1"/>
</dbReference>
<dbReference type="PANTHER" id="PTHR43531">
    <property type="entry name" value="PROTEIN ICFG"/>
    <property type="match status" value="1"/>
</dbReference>
<dbReference type="InterPro" id="IPR004089">
    <property type="entry name" value="MCPsignal_dom"/>
</dbReference>
<evidence type="ECO:0000313" key="9">
    <source>
        <dbReference type="EMBL" id="MBI5168307.1"/>
    </source>
</evidence>
<dbReference type="Pfam" id="PF00015">
    <property type="entry name" value="MCPsignal"/>
    <property type="match status" value="1"/>
</dbReference>
<protein>
    <submittedName>
        <fullName evidence="9">Methyl-accepting chemotaxis protein</fullName>
    </submittedName>
</protein>
<feature type="domain" description="T-SNARE coiled-coil homology" evidence="7">
    <location>
        <begin position="567"/>
        <end position="629"/>
    </location>
</feature>
<sequence length="652" mass="69904">MPHFTPWSPQYWLALARRSIANRLTLLLVLTATFVLGVLATALSLHLRSEARTAAYEELESTARRIAADVQPSFDLPFQSARSLADAVVILHHGSPSRAMAESLVARAVAGSPGMLGAWVEFDRNAFDGADAAHAGARSADGSGRFLPWYVRREGRIRLQPTPADYESGDFYWLPRKSEREMLMEPYKDFVDRDSVLMTSVCVPFWDRGKFVGVAGADLALADVQKTLGEHHPMRTGWLSLVSREGAWVGHPDAARLGQHAGELGSLDEAWSALRRGDSYRTIQRDPRTHAEVLRTFVPFRAGHGGDVWAMVVTVPTATVFAHARRTTAFVVIGILLALVPIAVVARLATRRVTRPLAQGVGVLERVAAGDLTQKAAVDGEDEVARFAHALNSAVHHTREAMREANDAGRAMAGAAHEFAGASETLTRHSQSQAAGVAEASAQLRELGQTTARNAEDAQAASRATAEARGAAEGGGRVVHDAVAAMEEVERQSRRIADIVGVIDEIAFRTNLLALNASVEAARAGENGRGFAVVAQEVRSLAGRSADSAREIHALILETGQRVESSAALVRRSGETLGTIVESVRQASRLSDAIAEASRRQAEQLTGIQGAVDGMDGEVRAMAEEAERLAEAARGTAATGERLMTAVARFSV</sequence>
<feature type="compositionally biased region" description="Low complexity" evidence="4">
    <location>
        <begin position="457"/>
        <end position="471"/>
    </location>
</feature>
<dbReference type="GO" id="GO:0016020">
    <property type="term" value="C:membrane"/>
    <property type="evidence" value="ECO:0007669"/>
    <property type="project" value="InterPro"/>
</dbReference>
<evidence type="ECO:0000259" key="8">
    <source>
        <dbReference type="PROSITE" id="PS50885"/>
    </source>
</evidence>
<evidence type="ECO:0000259" key="6">
    <source>
        <dbReference type="PROSITE" id="PS50111"/>
    </source>
</evidence>
<keyword evidence="5" id="KW-0472">Membrane</keyword>
<dbReference type="Proteomes" id="UP000696931">
    <property type="component" value="Unassembled WGS sequence"/>
</dbReference>
<feature type="domain" description="Methyl-accepting transducer" evidence="6">
    <location>
        <begin position="408"/>
        <end position="637"/>
    </location>
</feature>
<comment type="caution">
    <text evidence="9">The sequence shown here is derived from an EMBL/GenBank/DDBJ whole genome shotgun (WGS) entry which is preliminary data.</text>
</comment>
<dbReference type="SMART" id="SM00304">
    <property type="entry name" value="HAMP"/>
    <property type="match status" value="1"/>
</dbReference>
<dbReference type="SMART" id="SM00283">
    <property type="entry name" value="MA"/>
    <property type="match status" value="1"/>
</dbReference>
<dbReference type="Pfam" id="PF22673">
    <property type="entry name" value="MCP-like_PDC_1"/>
    <property type="match status" value="1"/>
</dbReference>
<feature type="region of interest" description="Disordered" evidence="4">
    <location>
        <begin position="451"/>
        <end position="473"/>
    </location>
</feature>
<evidence type="ECO:0000256" key="1">
    <source>
        <dbReference type="ARBA" id="ARBA00022500"/>
    </source>
</evidence>
<reference evidence="9" key="1">
    <citation type="submission" date="2020-07" db="EMBL/GenBank/DDBJ databases">
        <title>Huge and variable diversity of episymbiotic CPR bacteria and DPANN archaea in groundwater ecosystems.</title>
        <authorList>
            <person name="He C.Y."/>
            <person name="Keren R."/>
            <person name="Whittaker M."/>
            <person name="Farag I.F."/>
            <person name="Doudna J."/>
            <person name="Cate J.H.D."/>
            <person name="Banfield J.F."/>
        </authorList>
    </citation>
    <scope>NUCLEOTIDE SEQUENCE</scope>
    <source>
        <strain evidence="9">NC_groundwater_1813_Pr3_B-0.1um_71_17</strain>
    </source>
</reference>
<dbReference type="AlphaFoldDB" id="A0A933SA17"/>
<dbReference type="CDD" id="cd06225">
    <property type="entry name" value="HAMP"/>
    <property type="match status" value="1"/>
</dbReference>
<dbReference type="GO" id="GO:0007165">
    <property type="term" value="P:signal transduction"/>
    <property type="evidence" value="ECO:0007669"/>
    <property type="project" value="UniProtKB-KW"/>
</dbReference>
<gene>
    <name evidence="9" type="ORF">HZA61_02345</name>
</gene>
<keyword evidence="5" id="KW-0812">Transmembrane</keyword>
<keyword evidence="5" id="KW-1133">Transmembrane helix</keyword>
<feature type="domain" description="HAMP" evidence="8">
    <location>
        <begin position="351"/>
        <end position="403"/>
    </location>
</feature>
<dbReference type="CDD" id="cd12913">
    <property type="entry name" value="PDC1_MCP_like"/>
    <property type="match status" value="1"/>
</dbReference>
<dbReference type="PROSITE" id="PS50885">
    <property type="entry name" value="HAMP"/>
    <property type="match status" value="1"/>
</dbReference>
<organism evidence="9 10">
    <name type="scientific">Eiseniibacteriota bacterium</name>
    <dbReference type="NCBI Taxonomy" id="2212470"/>
    <lineage>
        <taxon>Bacteria</taxon>
        <taxon>Candidatus Eiseniibacteriota</taxon>
    </lineage>
</organism>